<dbReference type="Proteomes" id="UP001596170">
    <property type="component" value="Unassembled WGS sequence"/>
</dbReference>
<keyword evidence="3" id="KW-1185">Reference proteome</keyword>
<dbReference type="Pfam" id="PF13302">
    <property type="entry name" value="Acetyltransf_3"/>
    <property type="match status" value="1"/>
</dbReference>
<dbReference type="PANTHER" id="PTHR39173">
    <property type="entry name" value="ACETYLTRANSFERASE"/>
    <property type="match status" value="1"/>
</dbReference>
<proteinExistence type="predicted"/>
<feature type="domain" description="N-acetyltransferase" evidence="1">
    <location>
        <begin position="38"/>
        <end position="124"/>
    </location>
</feature>
<dbReference type="RefSeq" id="WP_377735148.1">
    <property type="nucleotide sequence ID" value="NZ_JBHSRI010000025.1"/>
</dbReference>
<protein>
    <submittedName>
        <fullName evidence="2">GNAT family N-acetyltransferase</fullName>
    </submittedName>
</protein>
<reference evidence="3" key="1">
    <citation type="journal article" date="2019" name="Int. J. Syst. Evol. Microbiol.">
        <title>The Global Catalogue of Microorganisms (GCM) 10K type strain sequencing project: providing services to taxonomists for standard genome sequencing and annotation.</title>
        <authorList>
            <consortium name="The Broad Institute Genomics Platform"/>
            <consortium name="The Broad Institute Genome Sequencing Center for Infectious Disease"/>
            <person name="Wu L."/>
            <person name="Ma J."/>
        </authorList>
    </citation>
    <scope>NUCLEOTIDE SEQUENCE [LARGE SCALE GENOMIC DNA]</scope>
    <source>
        <strain evidence="3">CCUG 54527</strain>
    </source>
</reference>
<organism evidence="2 3">
    <name type="scientific">Paenisporosarcina macmurdoensis</name>
    <dbReference type="NCBI Taxonomy" id="212659"/>
    <lineage>
        <taxon>Bacteria</taxon>
        <taxon>Bacillati</taxon>
        <taxon>Bacillota</taxon>
        <taxon>Bacilli</taxon>
        <taxon>Bacillales</taxon>
        <taxon>Caryophanaceae</taxon>
        <taxon>Paenisporosarcina</taxon>
    </lineage>
</organism>
<accession>A0ABW1LBP7</accession>
<comment type="caution">
    <text evidence="2">The sequence shown here is derived from an EMBL/GenBank/DDBJ whole genome shotgun (WGS) entry which is preliminary data.</text>
</comment>
<evidence type="ECO:0000313" key="3">
    <source>
        <dbReference type="Proteomes" id="UP001596170"/>
    </source>
</evidence>
<name>A0ABW1LBP7_9BACL</name>
<sequence>MKKARFKFLPFDFIKGKEIDLIIEQKIPGNKVKGFVPAYCYAINLSGTNLTIGTIDLRVGSNTLTYYGGHIGYGIDKKYRGNQYAAKACKLLEKVALAHGMTELIITCNPENIASRKTCTRLGAELIEIVDLPIYSDMYLEGERQKCIYKWRIFS</sequence>
<dbReference type="PANTHER" id="PTHR39173:SF1">
    <property type="entry name" value="ACETYLTRANSFERASE"/>
    <property type="match status" value="1"/>
</dbReference>
<evidence type="ECO:0000259" key="1">
    <source>
        <dbReference type="Pfam" id="PF13302"/>
    </source>
</evidence>
<evidence type="ECO:0000313" key="2">
    <source>
        <dbReference type="EMBL" id="MFC6040622.1"/>
    </source>
</evidence>
<dbReference type="InterPro" id="IPR016181">
    <property type="entry name" value="Acyl_CoA_acyltransferase"/>
</dbReference>
<gene>
    <name evidence="2" type="ORF">ACFPYN_14435</name>
</gene>
<dbReference type="Gene3D" id="3.40.630.30">
    <property type="match status" value="1"/>
</dbReference>
<dbReference type="InterPro" id="IPR000182">
    <property type="entry name" value="GNAT_dom"/>
</dbReference>
<dbReference type="SUPFAM" id="SSF55729">
    <property type="entry name" value="Acyl-CoA N-acyltransferases (Nat)"/>
    <property type="match status" value="1"/>
</dbReference>
<dbReference type="EMBL" id="JBHSRI010000025">
    <property type="protein sequence ID" value="MFC6040622.1"/>
    <property type="molecule type" value="Genomic_DNA"/>
</dbReference>